<dbReference type="InterPro" id="IPR046938">
    <property type="entry name" value="DNA_clamp_sf"/>
</dbReference>
<evidence type="ECO:0000256" key="6">
    <source>
        <dbReference type="ARBA" id="ARBA00022679"/>
    </source>
</evidence>
<dbReference type="GO" id="GO:0009360">
    <property type="term" value="C:DNA polymerase III complex"/>
    <property type="evidence" value="ECO:0007669"/>
    <property type="project" value="InterPro"/>
</dbReference>
<dbReference type="PATRIC" id="fig|1276246.3.peg.2"/>
<dbReference type="SMART" id="SM00480">
    <property type="entry name" value="POL3Bc"/>
    <property type="match status" value="1"/>
</dbReference>
<evidence type="ECO:0000313" key="16">
    <source>
        <dbReference type="Proteomes" id="UP000019267"/>
    </source>
</evidence>
<keyword evidence="8 11" id="KW-0235">DNA replication</keyword>
<dbReference type="InterPro" id="IPR022637">
    <property type="entry name" value="DNA_polIII_beta_cen"/>
</dbReference>
<accession>W6A5E2</accession>
<dbReference type="InterPro" id="IPR022634">
    <property type="entry name" value="DNA_polIII_beta_N"/>
</dbReference>
<name>W6A5E2_9MOLU</name>
<keyword evidence="6 11" id="KW-0808">Transferase</keyword>
<evidence type="ECO:0000259" key="12">
    <source>
        <dbReference type="Pfam" id="PF00712"/>
    </source>
</evidence>
<evidence type="ECO:0000256" key="8">
    <source>
        <dbReference type="ARBA" id="ARBA00022705"/>
    </source>
</evidence>
<dbReference type="InterPro" id="IPR022635">
    <property type="entry name" value="DNA_polIII_beta_C"/>
</dbReference>
<organism evidence="15 16">
    <name type="scientific">Spiroplasma culicicola AES-1</name>
    <dbReference type="NCBI Taxonomy" id="1276246"/>
    <lineage>
        <taxon>Bacteria</taxon>
        <taxon>Bacillati</taxon>
        <taxon>Mycoplasmatota</taxon>
        <taxon>Mollicutes</taxon>
        <taxon>Entomoplasmatales</taxon>
        <taxon>Spiroplasmataceae</taxon>
        <taxon>Spiroplasma</taxon>
    </lineage>
</organism>
<dbReference type="Pfam" id="PF00712">
    <property type="entry name" value="DNA_pol3_beta"/>
    <property type="match status" value="1"/>
</dbReference>
<dbReference type="Proteomes" id="UP000019267">
    <property type="component" value="Chromosome"/>
</dbReference>
<keyword evidence="5 11" id="KW-0963">Cytoplasm</keyword>
<dbReference type="PANTHER" id="PTHR30478:SF0">
    <property type="entry name" value="BETA SLIDING CLAMP"/>
    <property type="match status" value="1"/>
</dbReference>
<dbReference type="OrthoDB" id="8421503at2"/>
<keyword evidence="16" id="KW-1185">Reference proteome</keyword>
<dbReference type="Pfam" id="PF02767">
    <property type="entry name" value="DNA_pol3_beta_2"/>
    <property type="match status" value="1"/>
</dbReference>
<dbReference type="PIRSF" id="PIRSF000804">
    <property type="entry name" value="DNA_pol_III_b"/>
    <property type="match status" value="1"/>
</dbReference>
<dbReference type="GO" id="GO:0006271">
    <property type="term" value="P:DNA strand elongation involved in DNA replication"/>
    <property type="evidence" value="ECO:0007669"/>
    <property type="project" value="TreeGrafter"/>
</dbReference>
<dbReference type="GO" id="GO:0008408">
    <property type="term" value="F:3'-5' exonuclease activity"/>
    <property type="evidence" value="ECO:0007669"/>
    <property type="project" value="InterPro"/>
</dbReference>
<dbReference type="eggNOG" id="COG0592">
    <property type="taxonomic scope" value="Bacteria"/>
</dbReference>
<dbReference type="HOGENOM" id="CLU_038149_2_0_14"/>
<reference evidence="15 16" key="1">
    <citation type="journal article" date="2014" name="Genome Biol. Evol.">
        <title>Molecular evolution of the substrate utilization strategies and putative virulence factors in mosquito-associated Spiroplasma species.</title>
        <authorList>
            <person name="Chang T.H."/>
            <person name="Lo W.S."/>
            <person name="Ku C."/>
            <person name="Chen L.L."/>
            <person name="Kuo C.H."/>
        </authorList>
    </citation>
    <scope>NUCLEOTIDE SEQUENCE [LARGE SCALE GENOMIC DNA]</scope>
    <source>
        <strain evidence="15">AES-1</strain>
    </source>
</reference>
<comment type="similarity">
    <text evidence="3 11">Belongs to the beta sliding clamp family.</text>
</comment>
<feature type="domain" description="DNA polymerase III beta sliding clamp N-terminal" evidence="12">
    <location>
        <begin position="1"/>
        <end position="123"/>
    </location>
</feature>
<dbReference type="Gene3D" id="3.70.10.10">
    <property type="match status" value="1"/>
</dbReference>
<dbReference type="RefSeq" id="WP_025362592.1">
    <property type="nucleotide sequence ID" value="NZ_CP006681.1"/>
</dbReference>
<evidence type="ECO:0000256" key="3">
    <source>
        <dbReference type="ARBA" id="ARBA00010752"/>
    </source>
</evidence>
<evidence type="ECO:0000256" key="7">
    <source>
        <dbReference type="ARBA" id="ARBA00022695"/>
    </source>
</evidence>
<dbReference type="GO" id="GO:0005737">
    <property type="term" value="C:cytoplasm"/>
    <property type="evidence" value="ECO:0007669"/>
    <property type="project" value="UniProtKB-SubCell"/>
</dbReference>
<comment type="function">
    <text evidence="1 11">Confers DNA tethering and processivity to DNA polymerases and other proteins. Acts as a clamp, forming a ring around DNA (a reaction catalyzed by the clamp-loading complex) which diffuses in an ATP-independent manner freely and bidirectionally along dsDNA. Initially characterized for its ability to contact the catalytic subunit of DNA polymerase III (Pol III), a complex, multichain enzyme responsible for most of the replicative synthesis in bacteria; Pol III exhibits 3'-5' exonuclease proofreading activity. The beta chain is required for initiation of replication as well as for processivity of DNA replication.</text>
</comment>
<evidence type="ECO:0000256" key="11">
    <source>
        <dbReference type="PIRNR" id="PIRNR000804"/>
    </source>
</evidence>
<keyword evidence="7 11" id="KW-0548">Nucleotidyltransferase</keyword>
<evidence type="ECO:0000259" key="14">
    <source>
        <dbReference type="Pfam" id="PF02768"/>
    </source>
</evidence>
<dbReference type="SUPFAM" id="SSF55979">
    <property type="entry name" value="DNA clamp"/>
    <property type="match status" value="3"/>
</dbReference>
<keyword evidence="10" id="KW-0238">DNA-binding</keyword>
<evidence type="ECO:0000256" key="4">
    <source>
        <dbReference type="ARBA" id="ARBA00011400"/>
    </source>
</evidence>
<dbReference type="Pfam" id="PF02768">
    <property type="entry name" value="DNA_pol3_beta_3"/>
    <property type="match status" value="1"/>
</dbReference>
<evidence type="ECO:0000256" key="5">
    <source>
        <dbReference type="ARBA" id="ARBA00022490"/>
    </source>
</evidence>
<gene>
    <name evidence="15" type="primary">dnaN</name>
    <name evidence="15" type="ORF">SCULI_v1c00020</name>
</gene>
<evidence type="ECO:0000256" key="2">
    <source>
        <dbReference type="ARBA" id="ARBA00004496"/>
    </source>
</evidence>
<dbReference type="KEGG" id="scq:SCULI_v1c00020"/>
<evidence type="ECO:0000259" key="13">
    <source>
        <dbReference type="Pfam" id="PF02767"/>
    </source>
</evidence>
<dbReference type="STRING" id="1276246.SCULI_v1c00020"/>
<dbReference type="NCBIfam" id="TIGR00663">
    <property type="entry name" value="dnan"/>
    <property type="match status" value="1"/>
</dbReference>
<comment type="subunit">
    <text evidence="4">Forms a ring-shaped head-to-tail homodimer around DNA which binds and tethers DNA polymerases and other proteins to the DNA. The DNA replisome complex has a single clamp-loading complex (3 tau and 1 each of delta, delta', psi and chi subunits) which binds 3 Pol III cores (1 core on the leading strand and 2 on the lagging strand) each with a beta sliding clamp dimer. Additional proteins in the replisome are other copies of gamma, psi and chi, Ssb, DNA helicase and RNA primase.</text>
</comment>
<evidence type="ECO:0000256" key="9">
    <source>
        <dbReference type="ARBA" id="ARBA00022932"/>
    </source>
</evidence>
<comment type="subcellular location">
    <subcellularLocation>
        <location evidence="2 11">Cytoplasm</location>
    </subcellularLocation>
</comment>
<dbReference type="CDD" id="cd00140">
    <property type="entry name" value="beta_clamp"/>
    <property type="match status" value="1"/>
</dbReference>
<proteinExistence type="inferred from homology"/>
<dbReference type="EMBL" id="CP006681">
    <property type="protein sequence ID" value="AHI52343.1"/>
    <property type="molecule type" value="Genomic_DNA"/>
</dbReference>
<evidence type="ECO:0000313" key="15">
    <source>
        <dbReference type="EMBL" id="AHI52343.1"/>
    </source>
</evidence>
<dbReference type="GO" id="GO:0003677">
    <property type="term" value="F:DNA binding"/>
    <property type="evidence" value="ECO:0007669"/>
    <property type="project" value="UniProtKB-UniRule"/>
</dbReference>
<dbReference type="AlphaFoldDB" id="W6A5E2"/>
<dbReference type="Gene3D" id="3.10.150.10">
    <property type="entry name" value="DNA Polymerase III, subunit A, domain 2"/>
    <property type="match status" value="1"/>
</dbReference>
<evidence type="ECO:0000256" key="1">
    <source>
        <dbReference type="ARBA" id="ARBA00002266"/>
    </source>
</evidence>
<feature type="domain" description="DNA polymerase III beta sliding clamp C-terminal" evidence="14">
    <location>
        <begin position="251"/>
        <end position="371"/>
    </location>
</feature>
<sequence length="374" mass="42778">MYFKINRNFFIEEINKCSRIIDYKILSPILTGVFIEVTTDKISLISTNTVVSIKSEVFLGEHDLVISETGSVLIKAKYFLEILRRMDDEIISVSKVEDNVVSLAGDKSEFVLNVLDDVEYPIIAFREKGSSIMVDTQELKKSLNQTIISVNEYNQKIVLSGLNFSVENETFYVTGTDGYRVSRKKIFLPYSVEEKFEANIPYKSVLEITKILSEKNETKINIQDNFICFKVNNTFIQSTLLEGQFPNVSMVFPTDFNTTIYTENRKIVKLISRADIPSEETTSTVVNLILNGESIFVKSNIQQIGSFEEEFKDFEIRGLDEQNIYFNSKFILESLKSFETKTIEINLIDAKKPIVISSNEDQSLSQIILPMFSN</sequence>
<dbReference type="PANTHER" id="PTHR30478">
    <property type="entry name" value="DNA POLYMERASE III SUBUNIT BETA"/>
    <property type="match status" value="1"/>
</dbReference>
<protein>
    <recommendedName>
        <fullName evidence="11">Beta sliding clamp</fullName>
    </recommendedName>
</protein>
<evidence type="ECO:0000256" key="10">
    <source>
        <dbReference type="ARBA" id="ARBA00023125"/>
    </source>
</evidence>
<dbReference type="InterPro" id="IPR001001">
    <property type="entry name" value="DNA_polIII_beta"/>
</dbReference>
<dbReference type="GO" id="GO:0003887">
    <property type="term" value="F:DNA-directed DNA polymerase activity"/>
    <property type="evidence" value="ECO:0007669"/>
    <property type="project" value="UniProtKB-UniRule"/>
</dbReference>
<keyword evidence="9 11" id="KW-0239">DNA-directed DNA polymerase</keyword>
<feature type="domain" description="DNA polymerase III beta sliding clamp central" evidence="13">
    <location>
        <begin position="134"/>
        <end position="247"/>
    </location>
</feature>